<evidence type="ECO:0000313" key="2">
    <source>
        <dbReference type="EnsemblPlants" id="Kaladp0048s0340.1.v1.1"/>
    </source>
</evidence>
<evidence type="ECO:0000313" key="3">
    <source>
        <dbReference type="Proteomes" id="UP000594263"/>
    </source>
</evidence>
<dbReference type="EnsemblPlants" id="Kaladp0048s0340.1.v1.1">
    <property type="protein sequence ID" value="Kaladp0048s0340.1.v1.1"/>
    <property type="gene ID" value="Kaladp0048s0340.v1.1"/>
</dbReference>
<dbReference type="PANTHER" id="PTHR38396:SF1">
    <property type="entry name" value="TRANSMEMBRANE PROTEIN"/>
    <property type="match status" value="1"/>
</dbReference>
<organism evidence="2 3">
    <name type="scientific">Kalanchoe fedtschenkoi</name>
    <name type="common">Lavender scallops</name>
    <name type="synonym">South American air plant</name>
    <dbReference type="NCBI Taxonomy" id="63787"/>
    <lineage>
        <taxon>Eukaryota</taxon>
        <taxon>Viridiplantae</taxon>
        <taxon>Streptophyta</taxon>
        <taxon>Embryophyta</taxon>
        <taxon>Tracheophyta</taxon>
        <taxon>Spermatophyta</taxon>
        <taxon>Magnoliopsida</taxon>
        <taxon>eudicotyledons</taxon>
        <taxon>Gunneridae</taxon>
        <taxon>Pentapetalae</taxon>
        <taxon>Saxifragales</taxon>
        <taxon>Crassulaceae</taxon>
        <taxon>Kalanchoe</taxon>
    </lineage>
</organism>
<keyword evidence="3" id="KW-1185">Reference proteome</keyword>
<dbReference type="Proteomes" id="UP000594263">
    <property type="component" value="Unplaced"/>
</dbReference>
<dbReference type="Gramene" id="Kaladp0048s0340.1.v1.1">
    <property type="protein sequence ID" value="Kaladp0048s0340.1.v1.1"/>
    <property type="gene ID" value="Kaladp0048s0340.v1.1"/>
</dbReference>
<accession>A0A7N0TYV4</accession>
<dbReference type="AlphaFoldDB" id="A0A7N0TYV4"/>
<proteinExistence type="predicted"/>
<keyword evidence="1" id="KW-0472">Membrane</keyword>
<sequence>MRQYKRRKVQAPGRGSDPTVMCPFLEDLCAADLKKDTAQTTATVCYVLEYPDDAGDTELEAHNRQMNARTYVLIFVAWAVLTIITPTLIFLSASSRPEDTDGLLAEAVKLRRLSIPLNPKHATWSSSNSRTTYGRGLGFWDLIGALTSFPGKHDSKLLDDPWEGGHAV</sequence>
<protein>
    <submittedName>
        <fullName evidence="2">Uncharacterized protein</fullName>
    </submittedName>
</protein>
<dbReference type="PANTHER" id="PTHR38396">
    <property type="entry name" value="TRANSMEMBRANE PROTEIN"/>
    <property type="match status" value="1"/>
</dbReference>
<keyword evidence="1" id="KW-1133">Transmembrane helix</keyword>
<feature type="transmembrane region" description="Helical" evidence="1">
    <location>
        <begin position="71"/>
        <end position="91"/>
    </location>
</feature>
<reference evidence="2" key="1">
    <citation type="submission" date="2021-01" db="UniProtKB">
        <authorList>
            <consortium name="EnsemblPlants"/>
        </authorList>
    </citation>
    <scope>IDENTIFICATION</scope>
</reference>
<name>A0A7N0TYV4_KALFE</name>
<keyword evidence="1" id="KW-0812">Transmembrane</keyword>
<evidence type="ECO:0000256" key="1">
    <source>
        <dbReference type="SAM" id="Phobius"/>
    </source>
</evidence>